<sequence>MQFKVVVLAVSGVLLCWQAQAEESAIETVVISGDKLKRTEADSSASIGIRNRRQIAEAGQNNIEEVVRQMANVGTGAELAIRGIPLAGPTGGGNGRTISVTSDGVQQSGFAQDISNLPVWDAERVEVLRGPQSTNQGRNSLAGALVVKTRDPQDQRDFNARIGAGNKSSYRAAVAGGGALVEQVAAARISIEQYRDGGDNFNATRNEKHWDKETGHTARGKLRLTPWGERYQAMLTLSESKYRKGDAQVEAVTHQARERIALANEASAIDNRSRNAALEQTFALGGADITLLTGYAHNRYTRASDYDYTELNQGTQTGMRKNRELTQEARANFSATLAGNVLKGVAGVYYGHDTASTDDGFRVPVSFVLNSAGQCPSPAACASFDSDFIHRRNLESNRTRNRALFGEADYSVGALTYTAGLRYDAEKQTRVVGTVTTGTSPMAQMVMGQLIGAGIFNADGVRDVSSDNKVWLPKLGLRYALNGDWTAGATAQRGYRSGGVGYSYQRGPNAYAPEFTKNYDLSLKGTLPGNFFLAANLYQIDWSKQQVNISRNTTIDNFVVNAGSSRLRGLELEVRGMLTREVEVFGALGLSRSRFIEFQSPLGDYSGHEFGRSPRQTQSAGFSWKPGRALLNLHLTHEGGSYSGAENEERNGGRTLLGGKTAYTLANGLSLFAYGSNLLNHTYITSGAISTVPGRHNVVQGKGRRIGFGIEGRI</sequence>
<keyword evidence="3 11" id="KW-1134">Transmembrane beta strand</keyword>
<evidence type="ECO:0000256" key="7">
    <source>
        <dbReference type="ARBA" id="ARBA00023065"/>
    </source>
</evidence>
<comment type="similarity">
    <text evidence="11 12">Belongs to the TonB-dependent receptor family.</text>
</comment>
<dbReference type="GO" id="GO:0009279">
    <property type="term" value="C:cell outer membrane"/>
    <property type="evidence" value="ECO:0007669"/>
    <property type="project" value="UniProtKB-SubCell"/>
</dbReference>
<dbReference type="PROSITE" id="PS52016">
    <property type="entry name" value="TONB_DEPENDENT_REC_3"/>
    <property type="match status" value="1"/>
</dbReference>
<evidence type="ECO:0000256" key="2">
    <source>
        <dbReference type="ARBA" id="ARBA00022448"/>
    </source>
</evidence>
<dbReference type="InterPro" id="IPR000531">
    <property type="entry name" value="Beta-barrel_TonB"/>
</dbReference>
<keyword evidence="4" id="KW-0410">Iron transport</keyword>
<feature type="domain" description="TonB-dependent receptor-like beta-barrel" evidence="14">
    <location>
        <begin position="259"/>
        <end position="678"/>
    </location>
</feature>
<evidence type="ECO:0000256" key="9">
    <source>
        <dbReference type="ARBA" id="ARBA00023136"/>
    </source>
</evidence>
<dbReference type="Gene3D" id="2.40.170.20">
    <property type="entry name" value="TonB-dependent receptor, beta-barrel domain"/>
    <property type="match status" value="1"/>
</dbReference>
<name>A0A7W5BAP0_9BURK</name>
<evidence type="ECO:0000313" key="16">
    <source>
        <dbReference type="EMBL" id="MBB3119669.1"/>
    </source>
</evidence>
<evidence type="ECO:0000259" key="14">
    <source>
        <dbReference type="Pfam" id="PF00593"/>
    </source>
</evidence>
<keyword evidence="7" id="KW-0406">Ion transport</keyword>
<keyword evidence="8 12" id="KW-0798">TonB box</keyword>
<dbReference type="GO" id="GO:0006826">
    <property type="term" value="P:iron ion transport"/>
    <property type="evidence" value="ECO:0007669"/>
    <property type="project" value="UniProtKB-KW"/>
</dbReference>
<dbReference type="InterPro" id="IPR039426">
    <property type="entry name" value="TonB-dep_rcpt-like"/>
</dbReference>
<evidence type="ECO:0000256" key="12">
    <source>
        <dbReference type="RuleBase" id="RU003357"/>
    </source>
</evidence>
<keyword evidence="6" id="KW-0408">Iron</keyword>
<keyword evidence="13" id="KW-0732">Signal</keyword>
<dbReference type="AlphaFoldDB" id="A0A7W5BAP0"/>
<evidence type="ECO:0000256" key="4">
    <source>
        <dbReference type="ARBA" id="ARBA00022496"/>
    </source>
</evidence>
<dbReference type="PANTHER" id="PTHR32552:SF81">
    <property type="entry name" value="TONB-DEPENDENT OUTER MEMBRANE RECEPTOR"/>
    <property type="match status" value="1"/>
</dbReference>
<keyword evidence="5 11" id="KW-0812">Transmembrane</keyword>
<dbReference type="SUPFAM" id="SSF56935">
    <property type="entry name" value="Porins"/>
    <property type="match status" value="1"/>
</dbReference>
<dbReference type="Pfam" id="PF07715">
    <property type="entry name" value="Plug"/>
    <property type="match status" value="1"/>
</dbReference>
<feature type="domain" description="TonB-dependent receptor plug" evidence="15">
    <location>
        <begin position="41"/>
        <end position="144"/>
    </location>
</feature>
<gene>
    <name evidence="16" type="ORF">FHS03_002724</name>
</gene>
<evidence type="ECO:0000256" key="6">
    <source>
        <dbReference type="ARBA" id="ARBA00023004"/>
    </source>
</evidence>
<proteinExistence type="inferred from homology"/>
<dbReference type="RefSeq" id="WP_183441494.1">
    <property type="nucleotide sequence ID" value="NZ_JACHXD010000007.1"/>
</dbReference>
<keyword evidence="16" id="KW-0675">Receptor</keyword>
<dbReference type="PANTHER" id="PTHR32552">
    <property type="entry name" value="FERRICHROME IRON RECEPTOR-RELATED"/>
    <property type="match status" value="1"/>
</dbReference>
<evidence type="ECO:0000259" key="15">
    <source>
        <dbReference type="Pfam" id="PF07715"/>
    </source>
</evidence>
<evidence type="ECO:0000256" key="3">
    <source>
        <dbReference type="ARBA" id="ARBA00022452"/>
    </source>
</evidence>
<keyword evidence="10 11" id="KW-0998">Cell outer membrane</keyword>
<keyword evidence="17" id="KW-1185">Reference proteome</keyword>
<feature type="chain" id="PRO_5031288287" evidence="13">
    <location>
        <begin position="22"/>
        <end position="714"/>
    </location>
</feature>
<reference evidence="16 17" key="1">
    <citation type="submission" date="2020-08" db="EMBL/GenBank/DDBJ databases">
        <title>Genomic Encyclopedia of Type Strains, Phase III (KMG-III): the genomes of soil and plant-associated and newly described type strains.</title>
        <authorList>
            <person name="Whitman W."/>
        </authorList>
    </citation>
    <scope>NUCLEOTIDE SEQUENCE [LARGE SCALE GENOMIC DNA]</scope>
    <source>
        <strain evidence="16 17">CECT 8897</strain>
    </source>
</reference>
<evidence type="ECO:0000256" key="13">
    <source>
        <dbReference type="SAM" id="SignalP"/>
    </source>
</evidence>
<evidence type="ECO:0000256" key="11">
    <source>
        <dbReference type="PROSITE-ProRule" id="PRU01360"/>
    </source>
</evidence>
<feature type="signal peptide" evidence="13">
    <location>
        <begin position="1"/>
        <end position="21"/>
    </location>
</feature>
<keyword evidence="2 11" id="KW-0813">Transport</keyword>
<comment type="subcellular location">
    <subcellularLocation>
        <location evidence="1 11">Cell outer membrane</location>
        <topology evidence="1 11">Multi-pass membrane protein</topology>
    </subcellularLocation>
</comment>
<evidence type="ECO:0000256" key="5">
    <source>
        <dbReference type="ARBA" id="ARBA00022692"/>
    </source>
</evidence>
<dbReference type="Pfam" id="PF00593">
    <property type="entry name" value="TonB_dep_Rec_b-barrel"/>
    <property type="match status" value="1"/>
</dbReference>
<dbReference type="InterPro" id="IPR036942">
    <property type="entry name" value="Beta-barrel_TonB_sf"/>
</dbReference>
<dbReference type="Proteomes" id="UP000541535">
    <property type="component" value="Unassembled WGS sequence"/>
</dbReference>
<evidence type="ECO:0000256" key="1">
    <source>
        <dbReference type="ARBA" id="ARBA00004571"/>
    </source>
</evidence>
<dbReference type="EMBL" id="JACHXD010000007">
    <property type="protein sequence ID" value="MBB3119669.1"/>
    <property type="molecule type" value="Genomic_DNA"/>
</dbReference>
<accession>A0A7W5BAP0</accession>
<evidence type="ECO:0000313" key="17">
    <source>
        <dbReference type="Proteomes" id="UP000541535"/>
    </source>
</evidence>
<protein>
    <submittedName>
        <fullName evidence="16">Outer membrane receptor protein involved in Fe transport</fullName>
    </submittedName>
</protein>
<comment type="caution">
    <text evidence="16">The sequence shown here is derived from an EMBL/GenBank/DDBJ whole genome shotgun (WGS) entry which is preliminary data.</text>
</comment>
<evidence type="ECO:0000256" key="10">
    <source>
        <dbReference type="ARBA" id="ARBA00023237"/>
    </source>
</evidence>
<evidence type="ECO:0000256" key="8">
    <source>
        <dbReference type="ARBA" id="ARBA00023077"/>
    </source>
</evidence>
<organism evidence="16 17">
    <name type="scientific">Pseudoduganella violacea</name>
    <dbReference type="NCBI Taxonomy" id="1715466"/>
    <lineage>
        <taxon>Bacteria</taxon>
        <taxon>Pseudomonadati</taxon>
        <taxon>Pseudomonadota</taxon>
        <taxon>Betaproteobacteria</taxon>
        <taxon>Burkholderiales</taxon>
        <taxon>Oxalobacteraceae</taxon>
        <taxon>Telluria group</taxon>
        <taxon>Pseudoduganella</taxon>
    </lineage>
</organism>
<keyword evidence="9 11" id="KW-0472">Membrane</keyword>
<dbReference type="InterPro" id="IPR012910">
    <property type="entry name" value="Plug_dom"/>
</dbReference>